<keyword evidence="1" id="KW-0732">Signal</keyword>
<name>A0ABR4A0N9_9LECA</name>
<protein>
    <submittedName>
        <fullName evidence="2">Uncharacterized protein</fullName>
    </submittedName>
</protein>
<feature type="signal peptide" evidence="1">
    <location>
        <begin position="1"/>
        <end position="19"/>
    </location>
</feature>
<dbReference type="Proteomes" id="UP001590950">
    <property type="component" value="Unassembled WGS sequence"/>
</dbReference>
<reference evidence="2 3" key="1">
    <citation type="submission" date="2024-09" db="EMBL/GenBank/DDBJ databases">
        <title>Rethinking Asexuality: The Enigmatic Case of Functional Sexual Genes in Lepraria (Stereocaulaceae).</title>
        <authorList>
            <person name="Doellman M."/>
            <person name="Sun Y."/>
            <person name="Barcenas-Pena A."/>
            <person name="Lumbsch H.T."/>
            <person name="Grewe F."/>
        </authorList>
    </citation>
    <scope>NUCLEOTIDE SEQUENCE [LARGE SCALE GENOMIC DNA]</scope>
    <source>
        <strain evidence="2 3">Mercado 3170</strain>
    </source>
</reference>
<dbReference type="Gene3D" id="3.20.20.80">
    <property type="entry name" value="Glycosidases"/>
    <property type="match status" value="1"/>
</dbReference>
<evidence type="ECO:0000256" key="1">
    <source>
        <dbReference type="SAM" id="SignalP"/>
    </source>
</evidence>
<dbReference type="EMBL" id="JBEFKJ010000027">
    <property type="protein sequence ID" value="KAL2039025.1"/>
    <property type="molecule type" value="Genomic_DNA"/>
</dbReference>
<gene>
    <name evidence="2" type="ORF">N7G274_008074</name>
</gene>
<proteinExistence type="predicted"/>
<dbReference type="InterPro" id="IPR017853">
    <property type="entry name" value="GH"/>
</dbReference>
<evidence type="ECO:0000313" key="2">
    <source>
        <dbReference type="EMBL" id="KAL2039025.1"/>
    </source>
</evidence>
<accession>A0ABR4A0N9</accession>
<organism evidence="2 3">
    <name type="scientific">Stereocaulon virgatum</name>
    <dbReference type="NCBI Taxonomy" id="373712"/>
    <lineage>
        <taxon>Eukaryota</taxon>
        <taxon>Fungi</taxon>
        <taxon>Dikarya</taxon>
        <taxon>Ascomycota</taxon>
        <taxon>Pezizomycotina</taxon>
        <taxon>Lecanoromycetes</taxon>
        <taxon>OSLEUM clade</taxon>
        <taxon>Lecanoromycetidae</taxon>
        <taxon>Lecanorales</taxon>
        <taxon>Lecanorineae</taxon>
        <taxon>Stereocaulaceae</taxon>
        <taxon>Stereocaulon</taxon>
    </lineage>
</organism>
<keyword evidence="3" id="KW-1185">Reference proteome</keyword>
<feature type="chain" id="PRO_5047049821" evidence="1">
    <location>
        <begin position="20"/>
        <end position="617"/>
    </location>
</feature>
<dbReference type="SUPFAM" id="SSF51445">
    <property type="entry name" value="(Trans)glycosidases"/>
    <property type="match status" value="1"/>
</dbReference>
<comment type="caution">
    <text evidence="2">The sequence shown here is derived from an EMBL/GenBank/DDBJ whole genome shotgun (WGS) entry which is preliminary data.</text>
</comment>
<sequence>MPSLWSWGLLLLLCHTAASIDRWCGKAYRPSDPAVDPGGRLEPPSLLPVPLLYLQVRPHVQPYLDEDGTGALIIDATLTFSRKKPYNNILVDQAIDARLDAFSSISDVSSLTFNAYRSDTGRLLGSDIKVKINSTGTLAGFSLIPFAPSFSPYNISIVCSDNTKYTASTQILRLPSRTDGGSVTKIDNLRGALLVNSSTESSWKNSIFRPLFPYSFYLNGNWLAENPGNMAVFRRYGYNVLHIVPAGGLGYNFTQLDEWLDEAQRVGLWLMYDMRWTYQNSSLVEWQVNRLKARQKLLLWYTADEPDGQVDPLNAPKEAYDLIKSLDPYHPVSLCLNCENYHFEEYAAGADIILSDVYPVGTNTSWSTRYKTVCNATYGCCGCDNCVGNNNLSNVPARLDTFRGYQNQLGLPYKPLWGTPQAFGNSEFWKQTPTEQELIVMNFLSINHGAMGIIMWTFPTTPELINATSMLAQMLILPWSKFMLQGELLSGLTIDGAPTADASAWLSGDWMLLSIVNPSHEEVVGPLVLKLPTGFRTSGIGMSGDGKSIEWRLPSKKPEDSDRLVKNGLPGLAVDIFAIMRDVQDPGRSGLVNQASWSFGSPEFQSLYDGATQYTMF</sequence>
<evidence type="ECO:0000313" key="3">
    <source>
        <dbReference type="Proteomes" id="UP001590950"/>
    </source>
</evidence>